<dbReference type="EMBL" id="CAJVQB010022286">
    <property type="protein sequence ID" value="CAG8799216.1"/>
    <property type="molecule type" value="Genomic_DNA"/>
</dbReference>
<evidence type="ECO:0000256" key="1">
    <source>
        <dbReference type="SAM" id="Phobius"/>
    </source>
</evidence>
<feature type="transmembrane region" description="Helical" evidence="1">
    <location>
        <begin position="181"/>
        <end position="203"/>
    </location>
</feature>
<dbReference type="Proteomes" id="UP000789901">
    <property type="component" value="Unassembled WGS sequence"/>
</dbReference>
<proteinExistence type="predicted"/>
<evidence type="ECO:0000313" key="3">
    <source>
        <dbReference type="Proteomes" id="UP000789901"/>
    </source>
</evidence>
<evidence type="ECO:0000313" key="2">
    <source>
        <dbReference type="EMBL" id="CAG8799216.1"/>
    </source>
</evidence>
<feature type="transmembrane region" description="Helical" evidence="1">
    <location>
        <begin position="51"/>
        <end position="71"/>
    </location>
</feature>
<gene>
    <name evidence="2" type="ORF">GMARGA_LOCUS22749</name>
</gene>
<keyword evidence="1" id="KW-0472">Membrane</keyword>
<reference evidence="2 3" key="1">
    <citation type="submission" date="2021-06" db="EMBL/GenBank/DDBJ databases">
        <authorList>
            <person name="Kallberg Y."/>
            <person name="Tangrot J."/>
            <person name="Rosling A."/>
        </authorList>
    </citation>
    <scope>NUCLEOTIDE SEQUENCE [LARGE SCALE GENOMIC DNA]</scope>
    <source>
        <strain evidence="2 3">120-4 pot B 10/14</strain>
    </source>
</reference>
<accession>A0ABN7VTT7</accession>
<comment type="caution">
    <text evidence="2">The sequence shown here is derived from an EMBL/GenBank/DDBJ whole genome shotgun (WGS) entry which is preliminary data.</text>
</comment>
<name>A0ABN7VTT7_GIGMA</name>
<keyword evidence="1" id="KW-0812">Transmembrane</keyword>
<feature type="non-terminal residue" evidence="2">
    <location>
        <position position="1"/>
    </location>
</feature>
<keyword evidence="3" id="KW-1185">Reference proteome</keyword>
<sequence length="243" mass="27854">DELKKLKLKYTIPDEELEKLKQKYELSDGELKKSKQDSKYLIWNLLDSNKFIQFIASVIAVLFWFYGSVQFKTANSILIMLSIIGLYESISFMIGINLVIHSRVRGIKKDIAENYRNKKDGEIENGVIGKNKKDFLINLDGVIGKNKKDFLINLEVMINIMSKKKLLDSDLTELNKENIKLCGYLLILIIFSPILFAFGVISYNDQKNLEARRISVDNTEMYIITHSISGSNTYPLAVQSLIV</sequence>
<keyword evidence="1" id="KW-1133">Transmembrane helix</keyword>
<feature type="transmembrane region" description="Helical" evidence="1">
    <location>
        <begin position="77"/>
        <end position="100"/>
    </location>
</feature>
<protein>
    <submittedName>
        <fullName evidence="2">42037_t:CDS:1</fullName>
    </submittedName>
</protein>
<organism evidence="2 3">
    <name type="scientific">Gigaspora margarita</name>
    <dbReference type="NCBI Taxonomy" id="4874"/>
    <lineage>
        <taxon>Eukaryota</taxon>
        <taxon>Fungi</taxon>
        <taxon>Fungi incertae sedis</taxon>
        <taxon>Mucoromycota</taxon>
        <taxon>Glomeromycotina</taxon>
        <taxon>Glomeromycetes</taxon>
        <taxon>Diversisporales</taxon>
        <taxon>Gigasporaceae</taxon>
        <taxon>Gigaspora</taxon>
    </lineage>
</organism>